<sequence>MKTKFFFVLFLVILCCVWLAFGNVFTLNFIFAFLSFLLIALGVFYTQKRKILKLLNGASKEELETLVEVYKSKQEKQDEEQEEFFLDDSKSDSNFLKDSIELNEKNSQNTQEIPPKKRKFLDNFSAINIKTGAKIFFFPLRLLTYGILIIGILILIQHEIFNTLAFFSGLVFANLVLILGITFGI</sequence>
<name>A0A2N3PL57_9HELI</name>
<organism evidence="2 3">
    <name type="scientific">Helicobacter winghamensis</name>
    <dbReference type="NCBI Taxonomy" id="157268"/>
    <lineage>
        <taxon>Bacteria</taxon>
        <taxon>Pseudomonadati</taxon>
        <taxon>Campylobacterota</taxon>
        <taxon>Epsilonproteobacteria</taxon>
        <taxon>Campylobacterales</taxon>
        <taxon>Helicobacteraceae</taxon>
        <taxon>Helicobacter</taxon>
    </lineage>
</organism>
<keyword evidence="1" id="KW-0812">Transmembrane</keyword>
<feature type="transmembrane region" description="Helical" evidence="1">
    <location>
        <begin position="27"/>
        <end position="45"/>
    </location>
</feature>
<gene>
    <name evidence="2" type="ORF">BCM31_04215</name>
</gene>
<feature type="transmembrane region" description="Helical" evidence="1">
    <location>
        <begin position="5"/>
        <end position="21"/>
    </location>
</feature>
<evidence type="ECO:0000313" key="3">
    <source>
        <dbReference type="Proteomes" id="UP000233350"/>
    </source>
</evidence>
<feature type="transmembrane region" description="Helical" evidence="1">
    <location>
        <begin position="135"/>
        <end position="158"/>
    </location>
</feature>
<dbReference type="STRING" id="556267.HWAG_01413"/>
<dbReference type="Proteomes" id="UP000233350">
    <property type="component" value="Unassembled WGS sequence"/>
</dbReference>
<proteinExistence type="predicted"/>
<dbReference type="OrthoDB" id="5325214at2"/>
<dbReference type="AlphaFoldDB" id="A0A2N3PL57"/>
<keyword evidence="1" id="KW-1133">Transmembrane helix</keyword>
<keyword evidence="3" id="KW-1185">Reference proteome</keyword>
<evidence type="ECO:0000313" key="2">
    <source>
        <dbReference type="EMBL" id="PKT82419.1"/>
    </source>
</evidence>
<evidence type="ECO:0000256" key="1">
    <source>
        <dbReference type="SAM" id="Phobius"/>
    </source>
</evidence>
<feature type="transmembrane region" description="Helical" evidence="1">
    <location>
        <begin position="164"/>
        <end position="184"/>
    </location>
</feature>
<protein>
    <submittedName>
        <fullName evidence="2">Uncharacterized protein</fullName>
    </submittedName>
</protein>
<keyword evidence="1" id="KW-0472">Membrane</keyword>
<dbReference type="EMBL" id="MBPK01000004">
    <property type="protein sequence ID" value="PKT82419.1"/>
    <property type="molecule type" value="Genomic_DNA"/>
</dbReference>
<comment type="caution">
    <text evidence="2">The sequence shown here is derived from an EMBL/GenBank/DDBJ whole genome shotgun (WGS) entry which is preliminary data.</text>
</comment>
<reference evidence="2 3" key="1">
    <citation type="submission" date="2016-07" db="EMBL/GenBank/DDBJ databases">
        <title>Detection of Helicobacter winghamensis from caecal content of red fox (Vulpes vulpes).</title>
        <authorList>
            <person name="Zanoni R.G."/>
            <person name="Florio D."/>
            <person name="Caffara M."/>
            <person name="Renzi M."/>
            <person name="Parisi A."/>
            <person name="Pasquali F."/>
            <person name="Manfreda G."/>
        </authorList>
    </citation>
    <scope>NUCLEOTIDE SEQUENCE [LARGE SCALE GENOMIC DNA]</scope>
    <source>
        <strain evidence="2 3">295_13</strain>
    </source>
</reference>
<accession>A0A2N3PL57</accession>